<reference evidence="3" key="1">
    <citation type="journal article" date="2019" name="Int. J. Syst. Evol. Microbiol.">
        <title>The Global Catalogue of Microorganisms (GCM) 10K type strain sequencing project: providing services to taxonomists for standard genome sequencing and annotation.</title>
        <authorList>
            <consortium name="The Broad Institute Genomics Platform"/>
            <consortium name="The Broad Institute Genome Sequencing Center for Infectious Disease"/>
            <person name="Wu L."/>
            <person name="Ma J."/>
        </authorList>
    </citation>
    <scope>NUCLEOTIDE SEQUENCE [LARGE SCALE GENOMIC DNA]</scope>
    <source>
        <strain evidence="3">KCTC 52368</strain>
    </source>
</reference>
<sequence length="320" mass="36081">MNGSQRYYQRYHFFIACLLPTFYITAQEHHALEGRWDLEVEFEGKTQPSWLEVRHSGHATYVGQFVFAFGSARPISEVMIEDNNFSFSIPRQWEPKGEDMKFKGTIENDVLQGTMIYTDGSTVKWTGTRAPELSHLVNPIETTPYQLFNKNNLNGWHVDRYTNQWLVEDGILRSPMSGANLISDKKFKDFKLVVEFRIPEGSNSGIFLRGRYEVQIADNYGLPVSDIYFGGVYGFLEPNENAAKPAGEWQKYEITLIGRRVTIMANGKTIINDQNIPGITGGALDSKEGESGPVMLQGDHGPVEFKQITISSISGSSSEN</sequence>
<gene>
    <name evidence="2" type="ORF">ACFSQJ_01635</name>
</gene>
<accession>A0ABW5MQW3</accession>
<protein>
    <submittedName>
        <fullName evidence="2">DUF1080 domain-containing protein</fullName>
    </submittedName>
</protein>
<proteinExistence type="predicted"/>
<dbReference type="Pfam" id="PF06439">
    <property type="entry name" value="3keto-disac_hyd"/>
    <property type="match status" value="1"/>
</dbReference>
<name>A0ABW5MQW3_9FLAO</name>
<dbReference type="Gene3D" id="2.60.120.560">
    <property type="entry name" value="Exo-inulinase, domain 1"/>
    <property type="match status" value="1"/>
</dbReference>
<keyword evidence="3" id="KW-1185">Reference proteome</keyword>
<feature type="domain" description="3-keto-alpha-glucoside-1,2-lyase/3-keto-2-hydroxy-glucal hydratase" evidence="1">
    <location>
        <begin position="146"/>
        <end position="310"/>
    </location>
</feature>
<dbReference type="Proteomes" id="UP001597526">
    <property type="component" value="Unassembled WGS sequence"/>
</dbReference>
<evidence type="ECO:0000313" key="3">
    <source>
        <dbReference type="Proteomes" id="UP001597526"/>
    </source>
</evidence>
<comment type="caution">
    <text evidence="2">The sequence shown here is derived from an EMBL/GenBank/DDBJ whole genome shotgun (WGS) entry which is preliminary data.</text>
</comment>
<dbReference type="EMBL" id="JBHULB010000005">
    <property type="protein sequence ID" value="MFD2585610.1"/>
    <property type="molecule type" value="Genomic_DNA"/>
</dbReference>
<evidence type="ECO:0000313" key="2">
    <source>
        <dbReference type="EMBL" id="MFD2585610.1"/>
    </source>
</evidence>
<evidence type="ECO:0000259" key="1">
    <source>
        <dbReference type="Pfam" id="PF06439"/>
    </source>
</evidence>
<dbReference type="InterPro" id="IPR010496">
    <property type="entry name" value="AL/BT2_dom"/>
</dbReference>
<organism evidence="2 3">
    <name type="scientific">Croceitalea marina</name>
    <dbReference type="NCBI Taxonomy" id="1775166"/>
    <lineage>
        <taxon>Bacteria</taxon>
        <taxon>Pseudomonadati</taxon>
        <taxon>Bacteroidota</taxon>
        <taxon>Flavobacteriia</taxon>
        <taxon>Flavobacteriales</taxon>
        <taxon>Flavobacteriaceae</taxon>
        <taxon>Croceitalea</taxon>
    </lineage>
</organism>
<dbReference type="RefSeq" id="WP_377765025.1">
    <property type="nucleotide sequence ID" value="NZ_JBHULB010000005.1"/>
</dbReference>